<dbReference type="InterPro" id="IPR019741">
    <property type="entry name" value="Galactokinase_CS"/>
</dbReference>
<dbReference type="GO" id="GO:0004335">
    <property type="term" value="F:galactokinase activity"/>
    <property type="evidence" value="ECO:0007669"/>
    <property type="project" value="UniProtKB-EC"/>
</dbReference>
<dbReference type="PRINTS" id="PR00473">
    <property type="entry name" value="GALCTOKINASE"/>
</dbReference>
<dbReference type="InterPro" id="IPR019539">
    <property type="entry name" value="GalKase_N"/>
</dbReference>
<proteinExistence type="inferred from homology"/>
<dbReference type="NCBIfam" id="TIGR00131">
    <property type="entry name" value="gal_kin"/>
    <property type="match status" value="1"/>
</dbReference>
<evidence type="ECO:0000259" key="8">
    <source>
        <dbReference type="Pfam" id="PF08544"/>
    </source>
</evidence>
<dbReference type="SUPFAM" id="SSF54211">
    <property type="entry name" value="Ribosomal protein S5 domain 2-like"/>
    <property type="match status" value="1"/>
</dbReference>
<evidence type="ECO:0000259" key="7">
    <source>
        <dbReference type="Pfam" id="PF00288"/>
    </source>
</evidence>
<evidence type="ECO:0000259" key="9">
    <source>
        <dbReference type="Pfam" id="PF10509"/>
    </source>
</evidence>
<dbReference type="EC" id="2.7.1.6" evidence="6"/>
<keyword evidence="3" id="KW-0418">Kinase</keyword>
<feature type="domain" description="GHMP kinase N-terminal" evidence="7">
    <location>
        <begin position="90"/>
        <end position="175"/>
    </location>
</feature>
<evidence type="ECO:0000256" key="1">
    <source>
        <dbReference type="ARBA" id="ARBA00006566"/>
    </source>
</evidence>
<dbReference type="Gene3D" id="3.30.230.10">
    <property type="match status" value="1"/>
</dbReference>
<dbReference type="Gene3D" id="3.30.70.890">
    <property type="entry name" value="GHMP kinase, C-terminal domain"/>
    <property type="match status" value="1"/>
</dbReference>
<evidence type="ECO:0000256" key="4">
    <source>
        <dbReference type="ARBA" id="ARBA00022840"/>
    </source>
</evidence>
<keyword evidence="4" id="KW-0067">ATP-binding</keyword>
<accession>A0ABW6CPF3</accession>
<evidence type="ECO:0000256" key="6">
    <source>
        <dbReference type="NCBIfam" id="TIGR00131"/>
    </source>
</evidence>
<name>A0ABW6CPF3_9CAUL</name>
<keyword evidence="11" id="KW-1185">Reference proteome</keyword>
<dbReference type="RefSeq" id="WP_377369596.1">
    <property type="nucleotide sequence ID" value="NZ_JAOTJD010000014.1"/>
</dbReference>
<dbReference type="SUPFAM" id="SSF55060">
    <property type="entry name" value="GHMP Kinase, C-terminal domain"/>
    <property type="match status" value="1"/>
</dbReference>
<dbReference type="InterPro" id="IPR006206">
    <property type="entry name" value="Mevalonate/galactokinase"/>
</dbReference>
<dbReference type="InterPro" id="IPR014721">
    <property type="entry name" value="Ribsml_uS5_D2-typ_fold_subgr"/>
</dbReference>
<dbReference type="Pfam" id="PF08544">
    <property type="entry name" value="GHMP_kinases_C"/>
    <property type="match status" value="1"/>
</dbReference>
<sequence>MTLAALAADFRVRFGSEPRLFRAPGRINIIGEHTDYSEGFVLPAAIDRWCVVAAAPNDLGRLRVVSQTLGREMEARLDCLAPRGDWTDYVAGPAKILLEAGLPIAGADLMIASDVPVGAGVSSSAALQVAVTRALLALSAIQADGAQVASWARASENRFVGMPCGIMDSFASANGVEGGALMLDCRSLQATPVPLPDGASFLLVNSMVDHQLVAGEYKQRREDCEAGARTLGVPTLRDVAETDLPAALQRLSGAAAKRCRHVVTENARVGRAVSAMTAGDLAALGALMNQSHASLRDDMEVSLPVVDQLAAIAQATPGVHGARLMGGGFGGCVIALVDSAAAEAVQASIVAAYGALISATPDAFACRAVAGASEVFA</sequence>
<dbReference type="PANTHER" id="PTHR10457:SF7">
    <property type="entry name" value="GALACTOKINASE-RELATED"/>
    <property type="match status" value="1"/>
</dbReference>
<reference evidence="10 11" key="1">
    <citation type="submission" date="2022-09" db="EMBL/GenBank/DDBJ databases">
        <title>New species of Phenylobacterium.</title>
        <authorList>
            <person name="Mieszkin S."/>
        </authorList>
    </citation>
    <scope>NUCLEOTIDE SEQUENCE [LARGE SCALE GENOMIC DNA]</scope>
    <source>
        <strain evidence="10 11">HK31-G</strain>
    </source>
</reference>
<dbReference type="InterPro" id="IPR000705">
    <property type="entry name" value="Galactokinase"/>
</dbReference>
<protein>
    <recommendedName>
        <fullName evidence="6">Galactokinase</fullName>
        <ecNumber evidence="6">2.7.1.6</ecNumber>
    </recommendedName>
</protein>
<dbReference type="InterPro" id="IPR013750">
    <property type="entry name" value="GHMP_kinase_C_dom"/>
</dbReference>
<keyword evidence="5" id="KW-0299">Galactose metabolism</keyword>
<dbReference type="Pfam" id="PF10509">
    <property type="entry name" value="GalKase_gal_bdg"/>
    <property type="match status" value="1"/>
</dbReference>
<evidence type="ECO:0000313" key="10">
    <source>
        <dbReference type="EMBL" id="MFD3264153.1"/>
    </source>
</evidence>
<comment type="caution">
    <text evidence="10">The sequence shown here is derived from an EMBL/GenBank/DDBJ whole genome shotgun (WGS) entry which is preliminary data.</text>
</comment>
<dbReference type="PANTHER" id="PTHR10457">
    <property type="entry name" value="MEVALONATE KINASE/GALACTOKINASE"/>
    <property type="match status" value="1"/>
</dbReference>
<dbReference type="InterPro" id="IPR006204">
    <property type="entry name" value="GHMP_kinase_N_dom"/>
</dbReference>
<evidence type="ECO:0000256" key="5">
    <source>
        <dbReference type="ARBA" id="ARBA00023144"/>
    </source>
</evidence>
<keyword evidence="5" id="KW-0119">Carbohydrate metabolism</keyword>
<organism evidence="10 11">
    <name type="scientific">Phenylobacterium ferrooxidans</name>
    <dbReference type="NCBI Taxonomy" id="2982689"/>
    <lineage>
        <taxon>Bacteria</taxon>
        <taxon>Pseudomonadati</taxon>
        <taxon>Pseudomonadota</taxon>
        <taxon>Alphaproteobacteria</taxon>
        <taxon>Caulobacterales</taxon>
        <taxon>Caulobacteraceae</taxon>
        <taxon>Phenylobacterium</taxon>
    </lineage>
</organism>
<keyword evidence="10" id="KW-0808">Transferase</keyword>
<dbReference type="InterPro" id="IPR020568">
    <property type="entry name" value="Ribosomal_Su5_D2-typ_SF"/>
</dbReference>
<gene>
    <name evidence="10" type="primary">galK</name>
    <name evidence="10" type="ORF">OCL97_09280</name>
</gene>
<dbReference type="PROSITE" id="PS00106">
    <property type="entry name" value="GALACTOKINASE"/>
    <property type="match status" value="1"/>
</dbReference>
<keyword evidence="2" id="KW-0547">Nucleotide-binding</keyword>
<dbReference type="PRINTS" id="PR00959">
    <property type="entry name" value="MEVGALKINASE"/>
</dbReference>
<evidence type="ECO:0000256" key="2">
    <source>
        <dbReference type="ARBA" id="ARBA00022741"/>
    </source>
</evidence>
<comment type="similarity">
    <text evidence="1">Belongs to the GHMP kinase family. GalK subfamily.</text>
</comment>
<evidence type="ECO:0000313" key="11">
    <source>
        <dbReference type="Proteomes" id="UP001598130"/>
    </source>
</evidence>
<dbReference type="EMBL" id="JAOTJD010000014">
    <property type="protein sequence ID" value="MFD3264153.1"/>
    <property type="molecule type" value="Genomic_DNA"/>
</dbReference>
<dbReference type="Pfam" id="PF00288">
    <property type="entry name" value="GHMP_kinases_N"/>
    <property type="match status" value="1"/>
</dbReference>
<evidence type="ECO:0000256" key="3">
    <source>
        <dbReference type="ARBA" id="ARBA00022777"/>
    </source>
</evidence>
<dbReference type="InterPro" id="IPR036554">
    <property type="entry name" value="GHMP_kinase_C_sf"/>
</dbReference>
<feature type="domain" description="GHMP kinase C-terminal" evidence="8">
    <location>
        <begin position="273"/>
        <end position="352"/>
    </location>
</feature>
<dbReference type="PIRSF" id="PIRSF000530">
    <property type="entry name" value="Galactokinase"/>
    <property type="match status" value="1"/>
</dbReference>
<dbReference type="Proteomes" id="UP001598130">
    <property type="component" value="Unassembled WGS sequence"/>
</dbReference>
<feature type="domain" description="Galactokinase N-terminal" evidence="9">
    <location>
        <begin position="9"/>
        <end position="56"/>
    </location>
</feature>